<dbReference type="GO" id="GO:0008270">
    <property type="term" value="F:zinc ion binding"/>
    <property type="evidence" value="ECO:0007669"/>
    <property type="project" value="UniProtKB-KW"/>
</dbReference>
<evidence type="ECO:0000313" key="15">
    <source>
        <dbReference type="EMBL" id="KAI9263220.1"/>
    </source>
</evidence>
<evidence type="ECO:0000256" key="2">
    <source>
        <dbReference type="ARBA" id="ARBA00004496"/>
    </source>
</evidence>
<keyword evidence="9 12" id="KW-0863">Zinc-finger</keyword>
<feature type="compositionally biased region" description="Polar residues" evidence="13">
    <location>
        <begin position="9"/>
        <end position="26"/>
    </location>
</feature>
<dbReference type="InterPro" id="IPR013083">
    <property type="entry name" value="Znf_RING/FYVE/PHD"/>
</dbReference>
<dbReference type="PROSITE" id="PS00028">
    <property type="entry name" value="ZINC_FINGER_C2H2_1"/>
    <property type="match status" value="1"/>
</dbReference>
<evidence type="ECO:0000256" key="1">
    <source>
        <dbReference type="ARBA" id="ARBA00000900"/>
    </source>
</evidence>
<dbReference type="SUPFAM" id="SSF57850">
    <property type="entry name" value="RING/U-box"/>
    <property type="match status" value="1"/>
</dbReference>
<evidence type="ECO:0000256" key="6">
    <source>
        <dbReference type="ARBA" id="ARBA00022553"/>
    </source>
</evidence>
<dbReference type="PROSITE" id="PS50089">
    <property type="entry name" value="ZF_RING_2"/>
    <property type="match status" value="1"/>
</dbReference>
<dbReference type="SMART" id="SM00355">
    <property type="entry name" value="ZnF_C2H2"/>
    <property type="match status" value="5"/>
</dbReference>
<feature type="region of interest" description="Disordered" evidence="13">
    <location>
        <begin position="1"/>
        <end position="105"/>
    </location>
</feature>
<evidence type="ECO:0000259" key="14">
    <source>
        <dbReference type="PROSITE" id="PS50089"/>
    </source>
</evidence>
<dbReference type="Proteomes" id="UP001209540">
    <property type="component" value="Unassembled WGS sequence"/>
</dbReference>
<dbReference type="EC" id="2.3.2.27" evidence="4"/>
<feature type="compositionally biased region" description="Polar residues" evidence="13">
    <location>
        <begin position="591"/>
        <end position="608"/>
    </location>
</feature>
<evidence type="ECO:0000256" key="12">
    <source>
        <dbReference type="PROSITE-ProRule" id="PRU00175"/>
    </source>
</evidence>
<dbReference type="Pfam" id="PF23230">
    <property type="entry name" value="zf-C2H2_13"/>
    <property type="match status" value="1"/>
</dbReference>
<dbReference type="Pfam" id="PF23202">
    <property type="entry name" value="PAH_ZNF598"/>
    <property type="match status" value="1"/>
</dbReference>
<feature type="compositionally biased region" description="Low complexity" evidence="13">
    <location>
        <begin position="404"/>
        <end position="429"/>
    </location>
</feature>
<dbReference type="AlphaFoldDB" id="A0AAD5KDH9"/>
<dbReference type="PANTHER" id="PTHR22938:SF0">
    <property type="entry name" value="E3 UBIQUITIN-PROTEIN LIGASE ZNF598"/>
    <property type="match status" value="1"/>
</dbReference>
<dbReference type="InterPro" id="IPR013087">
    <property type="entry name" value="Znf_C2H2_type"/>
</dbReference>
<keyword evidence="16" id="KW-1185">Reference proteome</keyword>
<keyword evidence="5" id="KW-0963">Cytoplasm</keyword>
<evidence type="ECO:0000256" key="9">
    <source>
        <dbReference type="ARBA" id="ARBA00022771"/>
    </source>
</evidence>
<feature type="compositionally biased region" description="Basic and acidic residues" evidence="13">
    <location>
        <begin position="66"/>
        <end position="92"/>
    </location>
</feature>
<sequence>MNAEKKDNNNSSQKDGNKQKNNTRSNKQQYHRRKPQQQQDDGQSSGTSSAATKKTNNNNNRRKRPENKSNDNKELKSVEEPSKEEKEKKESSDNEGSDNDDASSEASGDLCFICTEPIVTYAVGNCDHRTCHLCALRLRALYKTKNCALCKSEQATVILTKDPEKPFASYADKDAPFVDKKLGLRFEDKQIQQDTKLLLQYNCPDPDCDVACDGGFGELKRHVKKAHNRFLCDLCTRHKKIFAHEHTLYTHTQYHKHCKSGDKSFNPNDDTGFKGHPECHFCRVNFYGDDELFEHCRDKHEQCHICVSRGIRHEYFADYNSMEKHFKKDHFLCEYRECLDKKFIVFGSDIDLKGHEMEEHGASIQHLPRSRQAEARRLDVGFDYGSSRNQERSSRNRTRGNDDSQAAATSLSSSNATAAASSSSSARSTGLTDSDFPGINGQPVQQQRSNSSTTSNSSSKRQQKSSTFRKPAGFGALSDNWPTLGQSSSNTSPAAAAPEVVSRHAAFMERVFDMLKSHDKLGRFRALTTAYRNSNIDVETYVNEIVDLCDANTETAGKIFKGVEDLMDNQEKKWEIVRSWRDKQTSMQNFPVLESSSPVPAGHGTSSRVLVIKSRNTRAGGTRSTGKSKSGVWDPPISFPTPNLNGPRTAWAGSGRTSGGSASAKENKKKDDFPSLGKSSGGSGSGGPQQHFPSLPTAPKRQHLVSLRRNGSNTQLNNAWGGERSFEPEPPADVPDDQPGKKKKGKKNKQVLLRVGL</sequence>
<keyword evidence="10" id="KW-0862">Zinc</keyword>
<feature type="compositionally biased region" description="Low complexity" evidence="13">
    <location>
        <begin position="36"/>
        <end position="59"/>
    </location>
</feature>
<feature type="compositionally biased region" description="Low complexity" evidence="13">
    <location>
        <begin position="620"/>
        <end position="631"/>
    </location>
</feature>
<dbReference type="GO" id="GO:0016567">
    <property type="term" value="P:protein ubiquitination"/>
    <property type="evidence" value="ECO:0007669"/>
    <property type="project" value="TreeGrafter"/>
</dbReference>
<evidence type="ECO:0000256" key="3">
    <source>
        <dbReference type="ARBA" id="ARBA00004906"/>
    </source>
</evidence>
<evidence type="ECO:0000256" key="7">
    <source>
        <dbReference type="ARBA" id="ARBA00022679"/>
    </source>
</evidence>
<dbReference type="PANTHER" id="PTHR22938">
    <property type="entry name" value="ZINC FINGER PROTEIN 598"/>
    <property type="match status" value="1"/>
</dbReference>
<dbReference type="CDD" id="cd16615">
    <property type="entry name" value="RING-HC_ZNF598"/>
    <property type="match status" value="1"/>
</dbReference>
<dbReference type="InterPro" id="IPR056437">
    <property type="entry name" value="Znf-C2H2_ZNF598/HEL2"/>
</dbReference>
<keyword evidence="6" id="KW-0597">Phosphoprotein</keyword>
<dbReference type="GO" id="GO:0072344">
    <property type="term" value="P:rescue of stalled ribosome"/>
    <property type="evidence" value="ECO:0007669"/>
    <property type="project" value="InterPro"/>
</dbReference>
<evidence type="ECO:0000256" key="10">
    <source>
        <dbReference type="ARBA" id="ARBA00022833"/>
    </source>
</evidence>
<protein>
    <recommendedName>
        <fullName evidence="4">RING-type E3 ubiquitin transferase</fullName>
        <ecNumber evidence="4">2.3.2.27</ecNumber>
    </recommendedName>
</protein>
<feature type="compositionally biased region" description="Low complexity" evidence="13">
    <location>
        <begin position="445"/>
        <end position="466"/>
    </location>
</feature>
<dbReference type="GO" id="GO:0043022">
    <property type="term" value="F:ribosome binding"/>
    <property type="evidence" value="ECO:0007669"/>
    <property type="project" value="TreeGrafter"/>
</dbReference>
<feature type="region of interest" description="Disordered" evidence="13">
    <location>
        <begin position="591"/>
        <end position="757"/>
    </location>
</feature>
<comment type="pathway">
    <text evidence="3">Protein modification; protein ubiquitination.</text>
</comment>
<dbReference type="Pfam" id="PF25447">
    <property type="entry name" value="RING_ZNF598"/>
    <property type="match status" value="1"/>
</dbReference>
<gene>
    <name evidence="15" type="ORF">BDA99DRAFT_438441</name>
</gene>
<evidence type="ECO:0000313" key="16">
    <source>
        <dbReference type="Proteomes" id="UP001209540"/>
    </source>
</evidence>
<feature type="compositionally biased region" description="Basic and acidic residues" evidence="13">
    <location>
        <begin position="389"/>
        <end position="402"/>
    </location>
</feature>
<evidence type="ECO:0000256" key="11">
    <source>
        <dbReference type="ARBA" id="ARBA00035113"/>
    </source>
</evidence>
<feature type="compositionally biased region" description="Acidic residues" evidence="13">
    <location>
        <begin position="93"/>
        <end position="103"/>
    </location>
</feature>
<feature type="compositionally biased region" description="Polar residues" evidence="13">
    <location>
        <begin position="709"/>
        <end position="718"/>
    </location>
</feature>
<feature type="compositionally biased region" description="Low complexity" evidence="13">
    <location>
        <begin position="650"/>
        <end position="664"/>
    </location>
</feature>
<name>A0AAD5KDH9_9FUNG</name>
<comment type="subcellular location">
    <subcellularLocation>
        <location evidence="2">Cytoplasm</location>
    </subcellularLocation>
</comment>
<dbReference type="InterPro" id="IPR044288">
    <property type="entry name" value="ZNF598/HEL2"/>
</dbReference>
<evidence type="ECO:0000256" key="5">
    <source>
        <dbReference type="ARBA" id="ARBA00022490"/>
    </source>
</evidence>
<dbReference type="EMBL" id="JAIXMP010000013">
    <property type="protein sequence ID" value="KAI9263220.1"/>
    <property type="molecule type" value="Genomic_DNA"/>
</dbReference>
<evidence type="ECO:0000256" key="4">
    <source>
        <dbReference type="ARBA" id="ARBA00012483"/>
    </source>
</evidence>
<comment type="caution">
    <text evidence="15">The sequence shown here is derived from an EMBL/GenBank/DDBJ whole genome shotgun (WGS) entry which is preliminary data.</text>
</comment>
<organism evidence="15 16">
    <name type="scientific">Phascolomyces articulosus</name>
    <dbReference type="NCBI Taxonomy" id="60185"/>
    <lineage>
        <taxon>Eukaryota</taxon>
        <taxon>Fungi</taxon>
        <taxon>Fungi incertae sedis</taxon>
        <taxon>Mucoromycota</taxon>
        <taxon>Mucoromycotina</taxon>
        <taxon>Mucoromycetes</taxon>
        <taxon>Mucorales</taxon>
        <taxon>Lichtheimiaceae</taxon>
        <taxon>Phascolomyces</taxon>
    </lineage>
</organism>
<comment type="catalytic activity">
    <reaction evidence="1">
        <text>S-ubiquitinyl-[E2 ubiquitin-conjugating enzyme]-L-cysteine + [acceptor protein]-L-lysine = [E2 ubiquitin-conjugating enzyme]-L-cysteine + N(6)-ubiquitinyl-[acceptor protein]-L-lysine.</text>
        <dbReference type="EC" id="2.3.2.27"/>
    </reaction>
</comment>
<comment type="similarity">
    <text evidence="11">Belongs to the ZNF598/HEL2 family.</text>
</comment>
<feature type="compositionally biased region" description="Low complexity" evidence="13">
    <location>
        <begin position="487"/>
        <end position="496"/>
    </location>
</feature>
<dbReference type="Gene3D" id="3.30.40.10">
    <property type="entry name" value="Zinc/RING finger domain, C3HC4 (zinc finger)"/>
    <property type="match status" value="1"/>
</dbReference>
<dbReference type="GO" id="GO:0061630">
    <property type="term" value="F:ubiquitin protein ligase activity"/>
    <property type="evidence" value="ECO:0007669"/>
    <property type="project" value="UniProtKB-EC"/>
</dbReference>
<dbReference type="GO" id="GO:0005737">
    <property type="term" value="C:cytoplasm"/>
    <property type="evidence" value="ECO:0007669"/>
    <property type="project" value="UniProtKB-SubCell"/>
</dbReference>
<feature type="domain" description="RING-type" evidence="14">
    <location>
        <begin position="111"/>
        <end position="151"/>
    </location>
</feature>
<reference evidence="15" key="2">
    <citation type="submission" date="2023-02" db="EMBL/GenBank/DDBJ databases">
        <authorList>
            <consortium name="DOE Joint Genome Institute"/>
            <person name="Mondo S.J."/>
            <person name="Chang Y."/>
            <person name="Wang Y."/>
            <person name="Ahrendt S."/>
            <person name="Andreopoulos W."/>
            <person name="Barry K."/>
            <person name="Beard J."/>
            <person name="Benny G.L."/>
            <person name="Blankenship S."/>
            <person name="Bonito G."/>
            <person name="Cuomo C."/>
            <person name="Desiro A."/>
            <person name="Gervers K.A."/>
            <person name="Hundley H."/>
            <person name="Kuo A."/>
            <person name="LaButti K."/>
            <person name="Lang B.F."/>
            <person name="Lipzen A."/>
            <person name="O'Donnell K."/>
            <person name="Pangilinan J."/>
            <person name="Reynolds N."/>
            <person name="Sandor L."/>
            <person name="Smith M.W."/>
            <person name="Tsang A."/>
            <person name="Grigoriev I.V."/>
            <person name="Stajich J.E."/>
            <person name="Spatafora J.W."/>
        </authorList>
    </citation>
    <scope>NUCLEOTIDE SEQUENCE</scope>
    <source>
        <strain evidence="15">RSA 2281</strain>
    </source>
</reference>
<dbReference type="InterPro" id="IPR057634">
    <property type="entry name" value="PAH_ZNF598/HEL2"/>
</dbReference>
<evidence type="ECO:0000256" key="13">
    <source>
        <dbReference type="SAM" id="MobiDB-lite"/>
    </source>
</evidence>
<feature type="region of interest" description="Disordered" evidence="13">
    <location>
        <begin position="379"/>
        <end position="496"/>
    </location>
</feature>
<keyword evidence="7" id="KW-0808">Transferase</keyword>
<dbReference type="InterPro" id="IPR001841">
    <property type="entry name" value="Znf_RING"/>
</dbReference>
<keyword evidence="8" id="KW-0479">Metal-binding</keyword>
<accession>A0AAD5KDH9</accession>
<proteinExistence type="inferred from homology"/>
<dbReference type="InterPro" id="IPR041888">
    <property type="entry name" value="RING-HC_ZNF598/HEL2"/>
</dbReference>
<evidence type="ECO:0000256" key="8">
    <source>
        <dbReference type="ARBA" id="ARBA00022723"/>
    </source>
</evidence>
<reference evidence="15" key="1">
    <citation type="journal article" date="2022" name="IScience">
        <title>Evolution of zygomycete secretomes and the origins of terrestrial fungal ecologies.</title>
        <authorList>
            <person name="Chang Y."/>
            <person name="Wang Y."/>
            <person name="Mondo S."/>
            <person name="Ahrendt S."/>
            <person name="Andreopoulos W."/>
            <person name="Barry K."/>
            <person name="Beard J."/>
            <person name="Benny G.L."/>
            <person name="Blankenship S."/>
            <person name="Bonito G."/>
            <person name="Cuomo C."/>
            <person name="Desiro A."/>
            <person name="Gervers K.A."/>
            <person name="Hundley H."/>
            <person name="Kuo A."/>
            <person name="LaButti K."/>
            <person name="Lang B.F."/>
            <person name="Lipzen A."/>
            <person name="O'Donnell K."/>
            <person name="Pangilinan J."/>
            <person name="Reynolds N."/>
            <person name="Sandor L."/>
            <person name="Smith M.E."/>
            <person name="Tsang A."/>
            <person name="Grigoriev I.V."/>
            <person name="Stajich J.E."/>
            <person name="Spatafora J.W."/>
        </authorList>
    </citation>
    <scope>NUCLEOTIDE SEQUENCE</scope>
    <source>
        <strain evidence="15">RSA 2281</strain>
    </source>
</reference>